<keyword evidence="4" id="KW-1185">Reference proteome</keyword>
<comment type="caution">
    <text evidence="3">The sequence shown here is derived from an EMBL/GenBank/DDBJ whole genome shotgun (WGS) entry which is preliminary data.</text>
</comment>
<dbReference type="Pfam" id="PF11250">
    <property type="entry name" value="FAF"/>
    <property type="match status" value="1"/>
</dbReference>
<proteinExistence type="inferred from homology"/>
<gene>
    <name evidence="3" type="ORF">CQW23_13531</name>
</gene>
<evidence type="ECO:0000259" key="2">
    <source>
        <dbReference type="Pfam" id="PF11250"/>
    </source>
</evidence>
<dbReference type="OrthoDB" id="1916983at2759"/>
<evidence type="ECO:0000313" key="3">
    <source>
        <dbReference type="EMBL" id="PHT44373.1"/>
    </source>
</evidence>
<name>A0A2G2WGL4_CAPBA</name>
<dbReference type="InterPro" id="IPR046431">
    <property type="entry name" value="FAF_dom"/>
</dbReference>
<dbReference type="Proteomes" id="UP000224567">
    <property type="component" value="Unassembled WGS sequence"/>
</dbReference>
<dbReference type="PANTHER" id="PTHR33155">
    <property type="entry name" value="FANTASTIC FOUR-LIKE PROTEIN (DUF3049)"/>
    <property type="match status" value="1"/>
</dbReference>
<sequence length="188" mass="21300">MSQILDNVSSLSFIQILNTPSSYHYQPSTKLHSSVIMSATSLEMCTETLGSETGCYYNDDMDETNFSRGIQRSECHAFKQRVKRKVDFPPPLTSISGMERVRVRSYRGGGRLVLRAVSVSNSYNSYFKAERASGTLKLSWRYDSKMEVEQNCEEQMANGCRKLTRCKEKCGSTSKGISNYCQFWVAIS</sequence>
<accession>A0A2G2WGL4</accession>
<reference evidence="3 4" key="1">
    <citation type="journal article" date="2017" name="Genome Biol.">
        <title>New reference genome sequences of hot pepper reveal the massive evolution of plant disease-resistance genes by retroduplication.</title>
        <authorList>
            <person name="Kim S."/>
            <person name="Park J."/>
            <person name="Yeom S.I."/>
            <person name="Kim Y.M."/>
            <person name="Seo E."/>
            <person name="Kim K.T."/>
            <person name="Kim M.S."/>
            <person name="Lee J.M."/>
            <person name="Cheong K."/>
            <person name="Shin H.S."/>
            <person name="Kim S.B."/>
            <person name="Han K."/>
            <person name="Lee J."/>
            <person name="Park M."/>
            <person name="Lee H.A."/>
            <person name="Lee H.Y."/>
            <person name="Lee Y."/>
            <person name="Oh S."/>
            <person name="Lee J.H."/>
            <person name="Choi E."/>
            <person name="Choi E."/>
            <person name="Lee S.E."/>
            <person name="Jeon J."/>
            <person name="Kim H."/>
            <person name="Choi G."/>
            <person name="Song H."/>
            <person name="Lee J."/>
            <person name="Lee S.C."/>
            <person name="Kwon J.K."/>
            <person name="Lee H.Y."/>
            <person name="Koo N."/>
            <person name="Hong Y."/>
            <person name="Kim R.W."/>
            <person name="Kang W.H."/>
            <person name="Huh J.H."/>
            <person name="Kang B.C."/>
            <person name="Yang T.J."/>
            <person name="Lee Y.H."/>
            <person name="Bennetzen J.L."/>
            <person name="Choi D."/>
        </authorList>
    </citation>
    <scope>NUCLEOTIDE SEQUENCE [LARGE SCALE GENOMIC DNA]</scope>
    <source>
        <strain evidence="4">cv. PBC81</strain>
    </source>
</reference>
<reference evidence="4" key="2">
    <citation type="journal article" date="2017" name="J. Anim. Genet.">
        <title>Multiple reference genome sequences of hot pepper reveal the massive evolution of plant disease resistance genes by retroduplication.</title>
        <authorList>
            <person name="Kim S."/>
            <person name="Park J."/>
            <person name="Yeom S.-I."/>
            <person name="Kim Y.-M."/>
            <person name="Seo E."/>
            <person name="Kim K.-T."/>
            <person name="Kim M.-S."/>
            <person name="Lee J.M."/>
            <person name="Cheong K."/>
            <person name="Shin H.-S."/>
            <person name="Kim S.-B."/>
            <person name="Han K."/>
            <person name="Lee J."/>
            <person name="Park M."/>
            <person name="Lee H.-A."/>
            <person name="Lee H.-Y."/>
            <person name="Lee Y."/>
            <person name="Oh S."/>
            <person name="Lee J.H."/>
            <person name="Choi E."/>
            <person name="Choi E."/>
            <person name="Lee S.E."/>
            <person name="Jeon J."/>
            <person name="Kim H."/>
            <person name="Choi G."/>
            <person name="Song H."/>
            <person name="Lee J."/>
            <person name="Lee S.-C."/>
            <person name="Kwon J.-K."/>
            <person name="Lee H.-Y."/>
            <person name="Koo N."/>
            <person name="Hong Y."/>
            <person name="Kim R.W."/>
            <person name="Kang W.-H."/>
            <person name="Huh J.H."/>
            <person name="Kang B.-C."/>
            <person name="Yang T.-J."/>
            <person name="Lee Y.-H."/>
            <person name="Bennetzen J.L."/>
            <person name="Choi D."/>
        </authorList>
    </citation>
    <scope>NUCLEOTIDE SEQUENCE [LARGE SCALE GENOMIC DNA]</scope>
    <source>
        <strain evidence="4">cv. PBC81</strain>
    </source>
</reference>
<protein>
    <recommendedName>
        <fullName evidence="2">FAF domain-containing protein</fullName>
    </recommendedName>
</protein>
<dbReference type="STRING" id="33114.A0A2G2WGL4"/>
<evidence type="ECO:0000313" key="4">
    <source>
        <dbReference type="Proteomes" id="UP000224567"/>
    </source>
</evidence>
<dbReference type="PANTHER" id="PTHR33155:SF37">
    <property type="entry name" value="PROTEIN FANTASTIC FOUR 3"/>
    <property type="match status" value="1"/>
</dbReference>
<organism evidence="3 4">
    <name type="scientific">Capsicum baccatum</name>
    <name type="common">Peruvian pepper</name>
    <dbReference type="NCBI Taxonomy" id="33114"/>
    <lineage>
        <taxon>Eukaryota</taxon>
        <taxon>Viridiplantae</taxon>
        <taxon>Streptophyta</taxon>
        <taxon>Embryophyta</taxon>
        <taxon>Tracheophyta</taxon>
        <taxon>Spermatophyta</taxon>
        <taxon>Magnoliopsida</taxon>
        <taxon>eudicotyledons</taxon>
        <taxon>Gunneridae</taxon>
        <taxon>Pentapetalae</taxon>
        <taxon>asterids</taxon>
        <taxon>lamiids</taxon>
        <taxon>Solanales</taxon>
        <taxon>Solanaceae</taxon>
        <taxon>Solanoideae</taxon>
        <taxon>Capsiceae</taxon>
        <taxon>Capsicum</taxon>
    </lineage>
</organism>
<evidence type="ECO:0000256" key="1">
    <source>
        <dbReference type="ARBA" id="ARBA00008690"/>
    </source>
</evidence>
<dbReference type="AlphaFoldDB" id="A0A2G2WGL4"/>
<dbReference type="InterPro" id="IPR021410">
    <property type="entry name" value="FAF"/>
</dbReference>
<comment type="similarity">
    <text evidence="1">Belongs to the fantastic four family.</text>
</comment>
<feature type="domain" description="FAF" evidence="2">
    <location>
        <begin position="87"/>
        <end position="139"/>
    </location>
</feature>
<dbReference type="EMBL" id="MLFT02000006">
    <property type="protein sequence ID" value="PHT44373.1"/>
    <property type="molecule type" value="Genomic_DNA"/>
</dbReference>